<dbReference type="RefSeq" id="XP_070624940.1">
    <property type="nucleotide sequence ID" value="XM_070768839.1"/>
</dbReference>
<evidence type="ECO:0000256" key="1">
    <source>
        <dbReference type="SAM" id="MobiDB-lite"/>
    </source>
</evidence>
<accession>A0ABM4QNR2</accession>
<feature type="region of interest" description="Disordered" evidence="1">
    <location>
        <begin position="64"/>
        <end position="85"/>
    </location>
</feature>
<organism evidence="2 3">
    <name type="scientific">Bos indicus</name>
    <name type="common">Zebu</name>
    <dbReference type="NCBI Taxonomy" id="9915"/>
    <lineage>
        <taxon>Eukaryota</taxon>
        <taxon>Metazoa</taxon>
        <taxon>Chordata</taxon>
        <taxon>Craniata</taxon>
        <taxon>Vertebrata</taxon>
        <taxon>Euteleostomi</taxon>
        <taxon>Mammalia</taxon>
        <taxon>Eutheria</taxon>
        <taxon>Laurasiatheria</taxon>
        <taxon>Artiodactyla</taxon>
        <taxon>Ruminantia</taxon>
        <taxon>Pecora</taxon>
        <taxon>Bovidae</taxon>
        <taxon>Bovinae</taxon>
        <taxon>Bos</taxon>
    </lineage>
</organism>
<dbReference type="GeneID" id="139176520"/>
<gene>
    <name evidence="3" type="primary">LOC139176520</name>
</gene>
<proteinExistence type="predicted"/>
<evidence type="ECO:0000313" key="3">
    <source>
        <dbReference type="RefSeq" id="XP_070624940.1"/>
    </source>
</evidence>
<protein>
    <submittedName>
        <fullName evidence="3">Involucrin-like</fullName>
    </submittedName>
</protein>
<name>A0ABM4QNR2_BOSIN</name>
<evidence type="ECO:0000313" key="2">
    <source>
        <dbReference type="Proteomes" id="UP001652663"/>
    </source>
</evidence>
<keyword evidence="2" id="KW-1185">Reference proteome</keyword>
<dbReference type="Proteomes" id="UP001652663">
    <property type="component" value="Chromosome 16"/>
</dbReference>
<sequence length="400" mass="44047">MGNLNCLGGGLIQKAKRNIPRMSRTSRTSWMKRVCCWPHNRVHPISDSTEELPEDHLEGLSVSRLEEEAPPNSIAREQASEHVPQEDMVVELPQDWAEDEPLRTVDESGEACEHAPQEHLVVELPQAEAEESPLRPLEAAGAANEHVLQEDRVVELPQDWAEDEPLSTVDESGEACEHAPQEHLVVELPQAEAEESPLRPLEAAGAANEHVPQEDRVVELPQDWAEDEPLSTVDESGEACEHVPQEHLVVELPQAEAEESPLRPLEAARAANEHDFTEDLPVNPSCDNTEETQCFSKALTPQSTGEVCEPGGKTGEMLCEPSGGGEMECFLENASSSDVEENAATPDVCCPQTPRNCMVHIEDLEESKTIEIPKRSLVIFLKTASGEVSSDDEEDLEEQE</sequence>
<reference evidence="3" key="1">
    <citation type="submission" date="2025-08" db="UniProtKB">
        <authorList>
            <consortium name="RefSeq"/>
        </authorList>
    </citation>
    <scope>IDENTIFICATION</scope>
    <source>
        <tissue evidence="3">Blood</tissue>
    </source>
</reference>